<sequence>MLYYELLPIGHTVTGTIYANQLQKLAEGDSFVREGRSRRASVHLLNDSASPHEDKETCDKLEELGWDTVPHPPYSPNNASSDHHLFHLLKEFLAKKKLTRIENVKRAVSGFFDSHSPQSWEKGIANLPFSCNIVVTGVSNDIVK</sequence>
<comment type="caution">
    <text evidence="1">The sequence shown here is derived from an EMBL/GenBank/DDBJ whole genome shotgun (WGS) entry which is preliminary data.</text>
</comment>
<evidence type="ECO:0008006" key="3">
    <source>
        <dbReference type="Google" id="ProtNLM"/>
    </source>
</evidence>
<dbReference type="Gene3D" id="3.30.420.10">
    <property type="entry name" value="Ribonuclease H-like superfamily/Ribonuclease H"/>
    <property type="match status" value="1"/>
</dbReference>
<dbReference type="PANTHER" id="PTHR46060:SF1">
    <property type="entry name" value="MARINER MOS1 TRANSPOSASE-LIKE PROTEIN"/>
    <property type="match status" value="1"/>
</dbReference>
<dbReference type="EMBL" id="JARK01001369">
    <property type="protein sequence ID" value="EYC16693.1"/>
    <property type="molecule type" value="Genomic_DNA"/>
</dbReference>
<dbReference type="InterPro" id="IPR001888">
    <property type="entry name" value="Transposase_1"/>
</dbReference>
<gene>
    <name evidence="1" type="primary">Acey_s0033.g2791</name>
    <name evidence="1" type="ORF">Y032_0033g2791</name>
</gene>
<dbReference type="Pfam" id="PF01359">
    <property type="entry name" value="Transposase_1"/>
    <property type="match status" value="1"/>
</dbReference>
<dbReference type="InterPro" id="IPR036397">
    <property type="entry name" value="RNaseH_sf"/>
</dbReference>
<organism evidence="1 2">
    <name type="scientific">Ancylostoma ceylanicum</name>
    <dbReference type="NCBI Taxonomy" id="53326"/>
    <lineage>
        <taxon>Eukaryota</taxon>
        <taxon>Metazoa</taxon>
        <taxon>Ecdysozoa</taxon>
        <taxon>Nematoda</taxon>
        <taxon>Chromadorea</taxon>
        <taxon>Rhabditida</taxon>
        <taxon>Rhabditina</taxon>
        <taxon>Rhabditomorpha</taxon>
        <taxon>Strongyloidea</taxon>
        <taxon>Ancylostomatidae</taxon>
        <taxon>Ancylostomatinae</taxon>
        <taxon>Ancylostoma</taxon>
    </lineage>
</organism>
<accession>A0A016UQB8</accession>
<dbReference type="PANTHER" id="PTHR46060">
    <property type="entry name" value="MARINER MOS1 TRANSPOSASE-LIKE PROTEIN"/>
    <property type="match status" value="1"/>
</dbReference>
<evidence type="ECO:0000313" key="1">
    <source>
        <dbReference type="EMBL" id="EYC16693.1"/>
    </source>
</evidence>
<dbReference type="GO" id="GO:0003676">
    <property type="term" value="F:nucleic acid binding"/>
    <property type="evidence" value="ECO:0007669"/>
    <property type="project" value="InterPro"/>
</dbReference>
<dbReference type="OrthoDB" id="9970333at2759"/>
<keyword evidence="2" id="KW-1185">Reference proteome</keyword>
<reference evidence="2" key="1">
    <citation type="journal article" date="2015" name="Nat. Genet.">
        <title>The genome and transcriptome of the zoonotic hookworm Ancylostoma ceylanicum identify infection-specific gene families.</title>
        <authorList>
            <person name="Schwarz E.M."/>
            <person name="Hu Y."/>
            <person name="Antoshechkin I."/>
            <person name="Miller M.M."/>
            <person name="Sternberg P.W."/>
            <person name="Aroian R.V."/>
        </authorList>
    </citation>
    <scope>NUCLEOTIDE SEQUENCE</scope>
    <source>
        <strain evidence="2">HY135</strain>
    </source>
</reference>
<dbReference type="Proteomes" id="UP000024635">
    <property type="component" value="Unassembled WGS sequence"/>
</dbReference>
<name>A0A016UQB8_9BILA</name>
<evidence type="ECO:0000313" key="2">
    <source>
        <dbReference type="Proteomes" id="UP000024635"/>
    </source>
</evidence>
<protein>
    <recommendedName>
        <fullName evidence="3">Tc1-like transposase DDE domain-containing protein</fullName>
    </recommendedName>
</protein>
<dbReference type="AlphaFoldDB" id="A0A016UQB8"/>
<dbReference type="STRING" id="53326.A0A016UQB8"/>
<proteinExistence type="predicted"/>
<dbReference type="InterPro" id="IPR052709">
    <property type="entry name" value="Transposase-MT_Hybrid"/>
</dbReference>